<dbReference type="GO" id="GO:0046394">
    <property type="term" value="P:carboxylic acid biosynthetic process"/>
    <property type="evidence" value="ECO:0007669"/>
    <property type="project" value="UniProtKB-ARBA"/>
</dbReference>
<dbReference type="InterPro" id="IPR043131">
    <property type="entry name" value="BCAT-like_N"/>
</dbReference>
<keyword evidence="3" id="KW-1185">Reference proteome</keyword>
<dbReference type="GO" id="GO:0016829">
    <property type="term" value="F:lyase activity"/>
    <property type="evidence" value="ECO:0007669"/>
    <property type="project" value="UniProtKB-KW"/>
</dbReference>
<dbReference type="Pfam" id="PF01063">
    <property type="entry name" value="Aminotran_4"/>
    <property type="match status" value="1"/>
</dbReference>
<dbReference type="Gene3D" id="3.20.10.10">
    <property type="entry name" value="D-amino Acid Aminotransferase, subunit A, domain 2"/>
    <property type="match status" value="1"/>
</dbReference>
<dbReference type="SUPFAM" id="SSF56752">
    <property type="entry name" value="D-aminoacid aminotransferase-like PLP-dependent enzymes"/>
    <property type="match status" value="1"/>
</dbReference>
<dbReference type="GO" id="GO:0005829">
    <property type="term" value="C:cytosol"/>
    <property type="evidence" value="ECO:0007669"/>
    <property type="project" value="TreeGrafter"/>
</dbReference>
<dbReference type="OrthoDB" id="3199344at2"/>
<protein>
    <submittedName>
        <fullName evidence="2">Aminodeoxychorismate lyase</fullName>
    </submittedName>
</protein>
<accession>A0A4Y9FSB3</accession>
<keyword evidence="2" id="KW-0456">Lyase</keyword>
<dbReference type="InterPro" id="IPR050571">
    <property type="entry name" value="Class-IV_PLP-Dep_Aminotrnsfr"/>
</dbReference>
<proteinExistence type="inferred from homology"/>
<dbReference type="AlphaFoldDB" id="A0A4Y9FSB3"/>
<sequence>MTMPEVVLVEANPALLFKGVNDPGFDGAPIREVDPYGKHLSVFDLGFIRGDGIFEATSVVGGVPLAMKLHIARLGRSARLQDLPELTGEQEWLDVCQAAIDLWGQPEETGTIRLLISRGADPVTTVGQAGHPGTPTIFIFVDTVRTPRPLTLTGTLLTRGYSLELVRTAPERHPWLLIGAKTLSYTANMATYREAVRRGADFGIYTSTDGYVLEGGTSSLVLMKDGKLTTPIPDVGILHGTTQQEVFAYAERRGVPHEYAFVTVEELLDADFVWNMGGSRLSAVERIDDVSFAADTEFAAQAMAFFETERAYIEEYTTGPGIQRWL</sequence>
<evidence type="ECO:0000313" key="2">
    <source>
        <dbReference type="EMBL" id="TFU32113.1"/>
    </source>
</evidence>
<dbReference type="InterPro" id="IPR043132">
    <property type="entry name" value="BCAT-like_C"/>
</dbReference>
<dbReference type="PANTHER" id="PTHR42743:SF11">
    <property type="entry name" value="AMINODEOXYCHORISMATE LYASE"/>
    <property type="match status" value="1"/>
</dbReference>
<organism evidence="2 3">
    <name type="scientific">Microbacterium paludicola</name>
    <dbReference type="NCBI Taxonomy" id="300019"/>
    <lineage>
        <taxon>Bacteria</taxon>
        <taxon>Bacillati</taxon>
        <taxon>Actinomycetota</taxon>
        <taxon>Actinomycetes</taxon>
        <taxon>Micrococcales</taxon>
        <taxon>Microbacteriaceae</taxon>
        <taxon>Microbacterium</taxon>
    </lineage>
</organism>
<evidence type="ECO:0000313" key="3">
    <source>
        <dbReference type="Proteomes" id="UP000298358"/>
    </source>
</evidence>
<dbReference type="Gene3D" id="3.30.470.10">
    <property type="match status" value="1"/>
</dbReference>
<dbReference type="InterPro" id="IPR001544">
    <property type="entry name" value="Aminotrans_IV"/>
</dbReference>
<comment type="caution">
    <text evidence="2">The sequence shown here is derived from an EMBL/GenBank/DDBJ whole genome shotgun (WGS) entry which is preliminary data.</text>
</comment>
<dbReference type="Proteomes" id="UP000298358">
    <property type="component" value="Unassembled WGS sequence"/>
</dbReference>
<dbReference type="PANTHER" id="PTHR42743">
    <property type="entry name" value="AMINO-ACID AMINOTRANSFERASE"/>
    <property type="match status" value="1"/>
</dbReference>
<evidence type="ECO:0000256" key="1">
    <source>
        <dbReference type="ARBA" id="ARBA00009320"/>
    </source>
</evidence>
<dbReference type="InterPro" id="IPR036038">
    <property type="entry name" value="Aminotransferase-like"/>
</dbReference>
<gene>
    <name evidence="2" type="ORF">E4U02_12240</name>
</gene>
<reference evidence="2 3" key="1">
    <citation type="submission" date="2019-03" db="EMBL/GenBank/DDBJ databases">
        <title>Diversity of the mouse oral microbiome.</title>
        <authorList>
            <person name="Joseph S."/>
            <person name="Aduse-Opoku J."/>
            <person name="Curtis M."/>
            <person name="Wade W."/>
            <person name="Hashim A."/>
        </authorList>
    </citation>
    <scope>NUCLEOTIDE SEQUENCE [LARGE SCALE GENOMIC DNA]</scope>
    <source>
        <strain evidence="2 3">P1012</strain>
    </source>
</reference>
<name>A0A4Y9FSB3_9MICO</name>
<dbReference type="EMBL" id="SPQB01000035">
    <property type="protein sequence ID" value="TFU32113.1"/>
    <property type="molecule type" value="Genomic_DNA"/>
</dbReference>
<comment type="similarity">
    <text evidence="1">Belongs to the class-IV pyridoxal-phosphate-dependent aminotransferase family.</text>
</comment>